<organism evidence="3 4">
    <name type="scientific">Dendryphion nanum</name>
    <dbReference type="NCBI Taxonomy" id="256645"/>
    <lineage>
        <taxon>Eukaryota</taxon>
        <taxon>Fungi</taxon>
        <taxon>Dikarya</taxon>
        <taxon>Ascomycota</taxon>
        <taxon>Pezizomycotina</taxon>
        <taxon>Dothideomycetes</taxon>
        <taxon>Pleosporomycetidae</taxon>
        <taxon>Pleosporales</taxon>
        <taxon>Torulaceae</taxon>
        <taxon>Dendryphion</taxon>
    </lineage>
</organism>
<feature type="region of interest" description="Disordered" evidence="1">
    <location>
        <begin position="113"/>
        <end position="174"/>
    </location>
</feature>
<feature type="compositionally biased region" description="Basic and acidic residues" evidence="1">
    <location>
        <begin position="113"/>
        <end position="122"/>
    </location>
</feature>
<feature type="transmembrane region" description="Helical" evidence="2">
    <location>
        <begin position="437"/>
        <end position="453"/>
    </location>
</feature>
<sequence>MRSDEKKKDLTMERRLDAMRARSKASLPPVVTTEHAVSTLMVDKNDGILKNRSAPFVRRVSKDFGLSMSAVEGRSTYQSNSNHAVPAEPRVTRINSARVLDLALTNKLDDETTSRGLEERHLGRTLSSRSEKSKFEKASVKEPAIESSLSPRRSAEKQDGNVNPANNDPVSSSNSIVFSNATIVPYKADPIQQPALTDVISIVNEEPLVRGEETCLDFGGSLVYHVSEGSTCSSSEVFLHHELSRPNYPAHERSVMAPIQTYAQDPLLPTCVSQTISVKGETMSMEATSTIQPWSQMSQGLIHSAQDSPTLDIIREIMRIETLPTDTPQKTLSLGPLPTTMSHEPTVAPSLADCLEFDPEQVTAKVSLLEQQEITLMVPKEQFSVEPLVSPMGVRKWVVWPLTAMKAIMVIIILAQAFRNGDQADFMKWGNKISKDILFVMMAFMIGAGLADVI</sequence>
<dbReference type="AlphaFoldDB" id="A0A9P9DIJ8"/>
<name>A0A9P9DIJ8_9PLEO</name>
<keyword evidence="4" id="KW-1185">Reference proteome</keyword>
<comment type="caution">
    <text evidence="3">The sequence shown here is derived from an EMBL/GenBank/DDBJ whole genome shotgun (WGS) entry which is preliminary data.</text>
</comment>
<dbReference type="EMBL" id="JAGMWT010000011">
    <property type="protein sequence ID" value="KAH7119647.1"/>
    <property type="molecule type" value="Genomic_DNA"/>
</dbReference>
<reference evidence="3" key="1">
    <citation type="journal article" date="2021" name="Nat. Commun.">
        <title>Genetic determinants of endophytism in the Arabidopsis root mycobiome.</title>
        <authorList>
            <person name="Mesny F."/>
            <person name="Miyauchi S."/>
            <person name="Thiergart T."/>
            <person name="Pickel B."/>
            <person name="Atanasova L."/>
            <person name="Karlsson M."/>
            <person name="Huettel B."/>
            <person name="Barry K.W."/>
            <person name="Haridas S."/>
            <person name="Chen C."/>
            <person name="Bauer D."/>
            <person name="Andreopoulos W."/>
            <person name="Pangilinan J."/>
            <person name="LaButti K."/>
            <person name="Riley R."/>
            <person name="Lipzen A."/>
            <person name="Clum A."/>
            <person name="Drula E."/>
            <person name="Henrissat B."/>
            <person name="Kohler A."/>
            <person name="Grigoriev I.V."/>
            <person name="Martin F.M."/>
            <person name="Hacquard S."/>
        </authorList>
    </citation>
    <scope>NUCLEOTIDE SEQUENCE</scope>
    <source>
        <strain evidence="3">MPI-CAGE-CH-0243</strain>
    </source>
</reference>
<feature type="transmembrane region" description="Helical" evidence="2">
    <location>
        <begin position="397"/>
        <end position="417"/>
    </location>
</feature>
<keyword evidence="2" id="KW-0472">Membrane</keyword>
<dbReference type="Proteomes" id="UP000700596">
    <property type="component" value="Unassembled WGS sequence"/>
</dbReference>
<protein>
    <submittedName>
        <fullName evidence="3">Uncharacterized protein</fullName>
    </submittedName>
</protein>
<keyword evidence="2" id="KW-1133">Transmembrane helix</keyword>
<evidence type="ECO:0000256" key="1">
    <source>
        <dbReference type="SAM" id="MobiDB-lite"/>
    </source>
</evidence>
<proteinExistence type="predicted"/>
<evidence type="ECO:0000313" key="4">
    <source>
        <dbReference type="Proteomes" id="UP000700596"/>
    </source>
</evidence>
<gene>
    <name evidence="3" type="ORF">B0J11DRAFT_534242</name>
</gene>
<evidence type="ECO:0000256" key="2">
    <source>
        <dbReference type="SAM" id="Phobius"/>
    </source>
</evidence>
<evidence type="ECO:0000313" key="3">
    <source>
        <dbReference type="EMBL" id="KAH7119647.1"/>
    </source>
</evidence>
<feature type="compositionally biased region" description="Basic and acidic residues" evidence="1">
    <location>
        <begin position="129"/>
        <end position="144"/>
    </location>
</feature>
<accession>A0A9P9DIJ8</accession>
<feature type="compositionally biased region" description="Polar residues" evidence="1">
    <location>
        <begin position="160"/>
        <end position="174"/>
    </location>
</feature>
<keyword evidence="2" id="KW-0812">Transmembrane</keyword>